<feature type="domain" description="Flagellar basal body rod protein N-terminal" evidence="7">
    <location>
        <begin position="13"/>
        <end position="38"/>
    </location>
</feature>
<keyword evidence="8" id="KW-0969">Cilium</keyword>
<dbReference type="InterPro" id="IPR006300">
    <property type="entry name" value="FlgB"/>
</dbReference>
<dbReference type="Pfam" id="PF00460">
    <property type="entry name" value="Flg_bb_rod"/>
    <property type="match status" value="1"/>
</dbReference>
<name>A0A953I3V5_SYMTR</name>
<evidence type="ECO:0000313" key="8">
    <source>
        <dbReference type="EMBL" id="MBY6276432.1"/>
    </source>
</evidence>
<comment type="similarity">
    <text evidence="2 6">Belongs to the flagella basal body rod proteins family.</text>
</comment>
<dbReference type="PIRSF" id="PIRSF002889">
    <property type="entry name" value="Rod_FlgB"/>
    <property type="match status" value="1"/>
</dbReference>
<proteinExistence type="inferred from homology"/>
<accession>A0A953I3V5</accession>
<evidence type="ECO:0000313" key="9">
    <source>
        <dbReference type="Proteomes" id="UP000732377"/>
    </source>
</evidence>
<evidence type="ECO:0000256" key="5">
    <source>
        <dbReference type="ARBA" id="ARBA00024934"/>
    </source>
</evidence>
<dbReference type="EMBL" id="PIUK01000080">
    <property type="protein sequence ID" value="MBY6276432.1"/>
    <property type="molecule type" value="Genomic_DNA"/>
</dbReference>
<organism evidence="8 9">
    <name type="scientific">Symbiobacterium thermophilum</name>
    <dbReference type="NCBI Taxonomy" id="2734"/>
    <lineage>
        <taxon>Bacteria</taxon>
        <taxon>Bacillati</taxon>
        <taxon>Bacillota</taxon>
        <taxon>Clostridia</taxon>
        <taxon>Eubacteriales</taxon>
        <taxon>Symbiobacteriaceae</taxon>
        <taxon>Symbiobacterium</taxon>
    </lineage>
</organism>
<evidence type="ECO:0000256" key="1">
    <source>
        <dbReference type="ARBA" id="ARBA00004117"/>
    </source>
</evidence>
<comment type="function">
    <text evidence="5 6">Structural component of flagellum, the bacterial motility apparatus. Part of the rod structure of flagellar basal body.</text>
</comment>
<protein>
    <recommendedName>
        <fullName evidence="3 6">Flagellar basal body rod protein FlgB</fullName>
    </recommendedName>
</protein>
<evidence type="ECO:0000256" key="3">
    <source>
        <dbReference type="ARBA" id="ARBA00014376"/>
    </source>
</evidence>
<dbReference type="GO" id="GO:0030694">
    <property type="term" value="C:bacterial-type flagellum basal body, rod"/>
    <property type="evidence" value="ECO:0007669"/>
    <property type="project" value="InterPro"/>
</dbReference>
<keyword evidence="8" id="KW-0966">Cell projection</keyword>
<dbReference type="InterPro" id="IPR001444">
    <property type="entry name" value="Flag_bb_rod_N"/>
</dbReference>
<reference evidence="8" key="1">
    <citation type="submission" date="2017-11" db="EMBL/GenBank/DDBJ databases">
        <title>Three new genomes from thermophilic consortium.</title>
        <authorList>
            <person name="Quaggio R."/>
            <person name="Amgarten D."/>
            <person name="Setubal J.C."/>
        </authorList>
    </citation>
    <scope>NUCLEOTIDE SEQUENCE</scope>
    <source>
        <strain evidence="8">ZCTH01-B2</strain>
    </source>
</reference>
<evidence type="ECO:0000259" key="7">
    <source>
        <dbReference type="Pfam" id="PF00460"/>
    </source>
</evidence>
<evidence type="ECO:0000256" key="2">
    <source>
        <dbReference type="ARBA" id="ARBA00009677"/>
    </source>
</evidence>
<comment type="subcellular location">
    <subcellularLocation>
        <location evidence="1 6">Bacterial flagellum basal body</location>
    </subcellularLocation>
</comment>
<evidence type="ECO:0000256" key="6">
    <source>
        <dbReference type="PIRNR" id="PIRNR002889"/>
    </source>
</evidence>
<comment type="caution">
    <text evidence="8">The sequence shown here is derived from an EMBL/GenBank/DDBJ whole genome shotgun (WGS) entry which is preliminary data.</text>
</comment>
<comment type="subunit">
    <text evidence="6">The basal body constitutes a major portion of the flagellar organelle and consists of a number of rings mounted on a central rod.</text>
</comment>
<dbReference type="GO" id="GO:0071978">
    <property type="term" value="P:bacterial-type flagellum-dependent swarming motility"/>
    <property type="evidence" value="ECO:0007669"/>
    <property type="project" value="TreeGrafter"/>
</dbReference>
<keyword evidence="8" id="KW-0282">Flagellum</keyword>
<dbReference type="PANTHER" id="PTHR30435">
    <property type="entry name" value="FLAGELLAR PROTEIN"/>
    <property type="match status" value="1"/>
</dbReference>
<sequence>MIGRDLTARIVEQALDAASLRQRVLANNLANAMTPGFKRSRVDFETELARALAQGANPDRVRPAIVKETDSIGRPDGNNVDVEAESVKMAANQIWHAALTRQISDHFSRLRLVITDGRG</sequence>
<keyword evidence="4 6" id="KW-0975">Bacterial flagellum</keyword>
<gene>
    <name evidence="8" type="ORF">CWE10_09500</name>
</gene>
<dbReference type="PANTHER" id="PTHR30435:SF12">
    <property type="entry name" value="FLAGELLAR BASAL BODY ROD PROTEIN FLGB"/>
    <property type="match status" value="1"/>
</dbReference>
<dbReference type="Proteomes" id="UP000732377">
    <property type="component" value="Unassembled WGS sequence"/>
</dbReference>
<dbReference type="AlphaFoldDB" id="A0A953I3V5"/>
<dbReference type="RefSeq" id="WP_273379463.1">
    <property type="nucleotide sequence ID" value="NZ_PIUK01000080.1"/>
</dbReference>
<evidence type="ECO:0000256" key="4">
    <source>
        <dbReference type="ARBA" id="ARBA00023143"/>
    </source>
</evidence>